<sequence length="45" mass="5367">QIHNFFAMSPAQQAEEGRRSHAYIEREYTWQQTAAQYMDLFTGRT</sequence>
<name>A0A383D0N8_9ZZZZ</name>
<evidence type="ECO:0000313" key="1">
    <source>
        <dbReference type="EMBL" id="SVE37823.1"/>
    </source>
</evidence>
<accession>A0A383D0N8</accession>
<gene>
    <name evidence="1" type="ORF">METZ01_LOCUS490677</name>
</gene>
<protein>
    <recommendedName>
        <fullName evidence="2">Glycosyl transferase family 1 domain-containing protein</fullName>
    </recommendedName>
</protein>
<proteinExistence type="predicted"/>
<dbReference type="EMBL" id="UINC01213170">
    <property type="protein sequence ID" value="SVE37823.1"/>
    <property type="molecule type" value="Genomic_DNA"/>
</dbReference>
<organism evidence="1">
    <name type="scientific">marine metagenome</name>
    <dbReference type="NCBI Taxonomy" id="408172"/>
    <lineage>
        <taxon>unclassified sequences</taxon>
        <taxon>metagenomes</taxon>
        <taxon>ecological metagenomes</taxon>
    </lineage>
</organism>
<dbReference type="AlphaFoldDB" id="A0A383D0N8"/>
<reference evidence="1" key="1">
    <citation type="submission" date="2018-05" db="EMBL/GenBank/DDBJ databases">
        <authorList>
            <person name="Lanie J.A."/>
            <person name="Ng W.-L."/>
            <person name="Kazmierczak K.M."/>
            <person name="Andrzejewski T.M."/>
            <person name="Davidsen T.M."/>
            <person name="Wayne K.J."/>
            <person name="Tettelin H."/>
            <person name="Glass J.I."/>
            <person name="Rusch D."/>
            <person name="Podicherti R."/>
            <person name="Tsui H.-C.T."/>
            <person name="Winkler M.E."/>
        </authorList>
    </citation>
    <scope>NUCLEOTIDE SEQUENCE</scope>
</reference>
<feature type="non-terminal residue" evidence="1">
    <location>
        <position position="1"/>
    </location>
</feature>
<evidence type="ECO:0008006" key="2">
    <source>
        <dbReference type="Google" id="ProtNLM"/>
    </source>
</evidence>